<dbReference type="Proteomes" id="UP000199306">
    <property type="component" value="Unassembled WGS sequence"/>
</dbReference>
<dbReference type="RefSeq" id="WP_092019381.1">
    <property type="nucleotide sequence ID" value="NZ_FOXH01000018.1"/>
</dbReference>
<protein>
    <submittedName>
        <fullName evidence="2">Uncharacterized protein</fullName>
    </submittedName>
</protein>
<evidence type="ECO:0000256" key="1">
    <source>
        <dbReference type="SAM" id="Phobius"/>
    </source>
</evidence>
<reference evidence="2 3" key="1">
    <citation type="submission" date="2016-10" db="EMBL/GenBank/DDBJ databases">
        <authorList>
            <person name="de Groot N.N."/>
        </authorList>
    </citation>
    <scope>NUCLEOTIDE SEQUENCE [LARGE SCALE GENOMIC DNA]</scope>
    <source>
        <strain evidence="3">E92,LMG 26720,CCM 7988</strain>
    </source>
</reference>
<feature type="transmembrane region" description="Helical" evidence="1">
    <location>
        <begin position="71"/>
        <end position="93"/>
    </location>
</feature>
<dbReference type="STRING" id="1079859.SAMN04515674_11814"/>
<dbReference type="OrthoDB" id="1091280at2"/>
<gene>
    <name evidence="2" type="ORF">SAMN04515674_11814</name>
</gene>
<dbReference type="EMBL" id="FOXH01000018">
    <property type="protein sequence ID" value="SFQ41933.1"/>
    <property type="molecule type" value="Genomic_DNA"/>
</dbReference>
<keyword evidence="1" id="KW-0812">Transmembrane</keyword>
<keyword evidence="3" id="KW-1185">Reference proteome</keyword>
<proteinExistence type="predicted"/>
<name>A0A1I5YCP0_9BACT</name>
<keyword evidence="1" id="KW-1133">Transmembrane helix</keyword>
<sequence length="313" mass="36305">MNLLELHYYLDDNSHSMNAIVKNKSEAELIKLFFEVSNLLDLDITLEFEALKEGGIKDIIKYFKKKKNKQALMIFFGTIISNVLINITSDYFIKDKELEELNKEEKRLNILKLKNDLQQDSLTKEQETVILENIVIQISETHKIKVFKSRFYQQILKESKLYQFSTTELDTNYKPLSVEKSILREHFSKHVLESEDLKPKTIENANIEIVSPVLKQGNIKWKGLYNDKPISFNLLDSEFKNAVLNKQYSFSNGTSITCSLEIVVTLDNKGEEIIKEASVSDVIEVFDGTQIIITKKAKHLKESKNQIKIDFKE</sequence>
<evidence type="ECO:0000313" key="2">
    <source>
        <dbReference type="EMBL" id="SFQ41933.1"/>
    </source>
</evidence>
<keyword evidence="1" id="KW-0472">Membrane</keyword>
<accession>A0A1I5YCP0</accession>
<dbReference type="AlphaFoldDB" id="A0A1I5YCP0"/>
<organism evidence="2 3">
    <name type="scientific">Pseudarcicella hirudinis</name>
    <dbReference type="NCBI Taxonomy" id="1079859"/>
    <lineage>
        <taxon>Bacteria</taxon>
        <taxon>Pseudomonadati</taxon>
        <taxon>Bacteroidota</taxon>
        <taxon>Cytophagia</taxon>
        <taxon>Cytophagales</taxon>
        <taxon>Flectobacillaceae</taxon>
        <taxon>Pseudarcicella</taxon>
    </lineage>
</organism>
<evidence type="ECO:0000313" key="3">
    <source>
        <dbReference type="Proteomes" id="UP000199306"/>
    </source>
</evidence>